<keyword evidence="3" id="KW-1185">Reference proteome</keyword>
<evidence type="ECO:0000259" key="1">
    <source>
        <dbReference type="PROSITE" id="PS50011"/>
    </source>
</evidence>
<protein>
    <recommendedName>
        <fullName evidence="1">Protein kinase domain-containing protein</fullName>
    </recommendedName>
</protein>
<organism evidence="2 3">
    <name type="scientific">Paramecium sonneborni</name>
    <dbReference type="NCBI Taxonomy" id="65129"/>
    <lineage>
        <taxon>Eukaryota</taxon>
        <taxon>Sar</taxon>
        <taxon>Alveolata</taxon>
        <taxon>Ciliophora</taxon>
        <taxon>Intramacronucleata</taxon>
        <taxon>Oligohymenophorea</taxon>
        <taxon>Peniculida</taxon>
        <taxon>Parameciidae</taxon>
        <taxon>Paramecium</taxon>
    </lineage>
</organism>
<evidence type="ECO:0000313" key="2">
    <source>
        <dbReference type="EMBL" id="CAD8126627.1"/>
    </source>
</evidence>
<dbReference type="OrthoDB" id="669224at2759"/>
<dbReference type="EMBL" id="CAJJDN010000169">
    <property type="protein sequence ID" value="CAD8126627.1"/>
    <property type="molecule type" value="Genomic_DNA"/>
</dbReference>
<dbReference type="GO" id="GO:0005524">
    <property type="term" value="F:ATP binding"/>
    <property type="evidence" value="ECO:0007669"/>
    <property type="project" value="InterPro"/>
</dbReference>
<name>A0A8S1RFY8_9CILI</name>
<gene>
    <name evidence="2" type="ORF">PSON_ATCC_30995.1.T1690023</name>
</gene>
<reference evidence="2" key="1">
    <citation type="submission" date="2021-01" db="EMBL/GenBank/DDBJ databases">
        <authorList>
            <consortium name="Genoscope - CEA"/>
            <person name="William W."/>
        </authorList>
    </citation>
    <scope>NUCLEOTIDE SEQUENCE</scope>
</reference>
<dbReference type="GO" id="GO:0004672">
    <property type="term" value="F:protein kinase activity"/>
    <property type="evidence" value="ECO:0007669"/>
    <property type="project" value="InterPro"/>
</dbReference>
<evidence type="ECO:0000313" key="3">
    <source>
        <dbReference type="Proteomes" id="UP000692954"/>
    </source>
</evidence>
<dbReference type="PROSITE" id="PS50011">
    <property type="entry name" value="PROTEIN_KINASE_DOM"/>
    <property type="match status" value="1"/>
</dbReference>
<sequence>MVNHEKLSKADIFCLGLILYQLYFGKLPYGENLKQYKDFIKQTDIERMKNIEKLKKIGYEEQWFVYLVIFMIQTNPDDRAGFQEFVYMLYKKFDKFIIRMQEICLKIIQQLIPKKINIKGDSLKFQDNFQLTNCQNRKEQFLVSNKRLNFKQNQPQKSFQSTINYLIKQKQQLSVKLTHYLAIINLSNYKEE</sequence>
<accession>A0A8S1RFY8</accession>
<dbReference type="AlphaFoldDB" id="A0A8S1RFY8"/>
<dbReference type="InterPro" id="IPR000719">
    <property type="entry name" value="Prot_kinase_dom"/>
</dbReference>
<comment type="caution">
    <text evidence="2">The sequence shown here is derived from an EMBL/GenBank/DDBJ whole genome shotgun (WGS) entry which is preliminary data.</text>
</comment>
<dbReference type="Proteomes" id="UP000692954">
    <property type="component" value="Unassembled WGS sequence"/>
</dbReference>
<feature type="domain" description="Protein kinase" evidence="1">
    <location>
        <begin position="1"/>
        <end position="97"/>
    </location>
</feature>
<proteinExistence type="predicted"/>